<gene>
    <name evidence="3" type="ORF">CVV68_00070</name>
</gene>
<proteinExistence type="predicted"/>
<keyword evidence="4" id="KW-1185">Reference proteome</keyword>
<dbReference type="AlphaFoldDB" id="A0A2V5LFL1"/>
<dbReference type="SUPFAM" id="SSF88713">
    <property type="entry name" value="Glycoside hydrolase/deacetylase"/>
    <property type="match status" value="1"/>
</dbReference>
<dbReference type="InterPro" id="IPR011330">
    <property type="entry name" value="Glyco_hydro/deAcase_b/a-brl"/>
</dbReference>
<dbReference type="RefSeq" id="WP_110498976.1">
    <property type="nucleotide sequence ID" value="NZ_QJVD01000001.1"/>
</dbReference>
<dbReference type="InterPro" id="IPR002509">
    <property type="entry name" value="NODB_dom"/>
</dbReference>
<dbReference type="PROSITE" id="PS51677">
    <property type="entry name" value="NODB"/>
    <property type="match status" value="1"/>
</dbReference>
<protein>
    <submittedName>
        <fullName evidence="3">Polysaccharide deacetylase</fullName>
    </submittedName>
</protein>
<sequence length="296" mass="31524">MPRHLHTESNTPRWIALAAVLVVFSALVFGALHFASGTTTPAGTDTSPLPLASSATTAAPGGASATGAPASNTPTAAAVDPKTGRRSTLGGLVPDYTLPPIEDGMVPVITKIPTEQKVVFLTIDDGAVKRESDLALLEKNGIKASLFLAHTFIAGHSDFYQAYLDAGFLIEDHTMTHNLGFINLPYGQVKAEICGMADYEEKYFGRRPVLFRPPGGPYTMAVRRAAAECGMKAIVDWEAKANARSMQYQVGDALRPGEIVLMHFRPEFPADLGAFVKAAKAAGLKPVLLEDYLGVK</sequence>
<comment type="caution">
    <text evidence="3">The sequence shown here is derived from an EMBL/GenBank/DDBJ whole genome shotgun (WGS) entry which is preliminary data.</text>
</comment>
<dbReference type="GO" id="GO:0005975">
    <property type="term" value="P:carbohydrate metabolic process"/>
    <property type="evidence" value="ECO:0007669"/>
    <property type="project" value="InterPro"/>
</dbReference>
<evidence type="ECO:0000259" key="2">
    <source>
        <dbReference type="PROSITE" id="PS51677"/>
    </source>
</evidence>
<dbReference type="EMBL" id="QJVD01000001">
    <property type="protein sequence ID" value="PYI69554.1"/>
    <property type="molecule type" value="Genomic_DNA"/>
</dbReference>
<dbReference type="Pfam" id="PF01522">
    <property type="entry name" value="Polysacc_deac_1"/>
    <property type="match status" value="1"/>
</dbReference>
<dbReference type="Gene3D" id="3.20.20.370">
    <property type="entry name" value="Glycoside hydrolase/deacetylase"/>
    <property type="match status" value="1"/>
</dbReference>
<evidence type="ECO:0000313" key="3">
    <source>
        <dbReference type="EMBL" id="PYI69554.1"/>
    </source>
</evidence>
<reference evidence="3 4" key="1">
    <citation type="submission" date="2018-05" db="EMBL/GenBank/DDBJ databases">
        <title>Genetic diversity of glacier-inhabiting Cryobacterium bacteria in China and description of Cryobacterium mengkeensis sp. nov. and Arthrobacter glacialis sp. nov.</title>
        <authorList>
            <person name="Liu Q."/>
            <person name="Xin Y.-H."/>
        </authorList>
    </citation>
    <scope>NUCLEOTIDE SEQUENCE [LARGE SCALE GENOMIC DNA]</scope>
    <source>
        <strain evidence="3 4">LI2</strain>
    </source>
</reference>
<dbReference type="GO" id="GO:0016810">
    <property type="term" value="F:hydrolase activity, acting on carbon-nitrogen (but not peptide) bonds"/>
    <property type="evidence" value="ECO:0007669"/>
    <property type="project" value="InterPro"/>
</dbReference>
<dbReference type="OrthoDB" id="9763050at2"/>
<dbReference type="CDD" id="cd10917">
    <property type="entry name" value="CE4_NodB_like_6s_7s"/>
    <property type="match status" value="1"/>
</dbReference>
<feature type="region of interest" description="Disordered" evidence="1">
    <location>
        <begin position="40"/>
        <end position="90"/>
    </location>
</feature>
<name>A0A2V5LFL1_9MICC</name>
<dbReference type="InterPro" id="IPR050248">
    <property type="entry name" value="Polysacc_deacetylase_ArnD"/>
</dbReference>
<dbReference type="Proteomes" id="UP000247832">
    <property type="component" value="Unassembled WGS sequence"/>
</dbReference>
<dbReference type="PANTHER" id="PTHR10587:SF134">
    <property type="entry name" value="SECRETED PROTEIN"/>
    <property type="match status" value="1"/>
</dbReference>
<dbReference type="PANTHER" id="PTHR10587">
    <property type="entry name" value="GLYCOSYL TRANSFERASE-RELATED"/>
    <property type="match status" value="1"/>
</dbReference>
<feature type="domain" description="NodB homology" evidence="2">
    <location>
        <begin position="117"/>
        <end position="287"/>
    </location>
</feature>
<feature type="compositionally biased region" description="Low complexity" evidence="1">
    <location>
        <begin position="46"/>
        <end position="78"/>
    </location>
</feature>
<accession>A0A2V5LFL1</accession>
<evidence type="ECO:0000313" key="4">
    <source>
        <dbReference type="Proteomes" id="UP000247832"/>
    </source>
</evidence>
<organism evidence="3 4">
    <name type="scientific">Arthrobacter livingstonensis</name>
    <dbReference type="NCBI Taxonomy" id="670078"/>
    <lineage>
        <taxon>Bacteria</taxon>
        <taxon>Bacillati</taxon>
        <taxon>Actinomycetota</taxon>
        <taxon>Actinomycetes</taxon>
        <taxon>Micrococcales</taxon>
        <taxon>Micrococcaceae</taxon>
        <taxon>Arthrobacter</taxon>
    </lineage>
</organism>
<evidence type="ECO:0000256" key="1">
    <source>
        <dbReference type="SAM" id="MobiDB-lite"/>
    </source>
</evidence>